<evidence type="ECO:0000256" key="1">
    <source>
        <dbReference type="SAM" id="MobiDB-lite"/>
    </source>
</evidence>
<dbReference type="Gene3D" id="1.10.10.880">
    <property type="entry name" value="Anti sigma-E protein RseA, N-terminal domain"/>
    <property type="match status" value="1"/>
</dbReference>
<sequence length="153" mass="15913">MNSPQNPDALPASPAEGRESLSALVDGECRPEELAALLRAGPQRQALGADWACFQAVGAALRQQAGDDLRPPSADFAAAVMARLASEALPGAAEVAEMPPQVRARAAANDEHWRWKWVAGLAACAAAAAFGWQLLDHEAAAGPELAKAQPATR</sequence>
<dbReference type="RefSeq" id="WP_105747296.1">
    <property type="nucleotide sequence ID" value="NZ_PVLQ01000012.1"/>
</dbReference>
<protein>
    <recommendedName>
        <fullName evidence="2">Anti sigma-E protein RseA N-terminal domain-containing protein</fullName>
    </recommendedName>
</protein>
<dbReference type="Proteomes" id="UP000238589">
    <property type="component" value="Unassembled WGS sequence"/>
</dbReference>
<evidence type="ECO:0000313" key="4">
    <source>
        <dbReference type="Proteomes" id="UP000238589"/>
    </source>
</evidence>
<dbReference type="PANTHER" id="PTHR38104">
    <property type="match status" value="1"/>
</dbReference>
<keyword evidence="4" id="KW-1185">Reference proteome</keyword>
<reference evidence="3 4" key="1">
    <citation type="submission" date="2018-03" db="EMBL/GenBank/DDBJ databases">
        <title>Comparative genomics illustrates the genes involved in a hyperalkaliphilic mechanisms of Serpentinomonas isolated from highly-alkaline calcium-rich serpentinized springs.</title>
        <authorList>
            <person name="Suzuki S."/>
            <person name="Ishii S."/>
            <person name="Walworth N."/>
            <person name="Bird L."/>
            <person name="Kuenen J.G."/>
            <person name="Nealson K.H."/>
        </authorList>
    </citation>
    <scope>NUCLEOTIDE SEQUENCE [LARGE SCALE GENOMIC DNA]</scope>
    <source>
        <strain evidence="3 4">P1</strain>
    </source>
</reference>
<dbReference type="CDD" id="cd16328">
    <property type="entry name" value="RseA_N"/>
    <property type="match status" value="1"/>
</dbReference>
<dbReference type="Pfam" id="PF03872">
    <property type="entry name" value="RseA_N"/>
    <property type="match status" value="1"/>
</dbReference>
<proteinExistence type="predicted"/>
<dbReference type="AlphaFoldDB" id="A0A2S9K7M0"/>
<organism evidence="3 4">
    <name type="scientific">Malikia granosa</name>
    <dbReference type="NCBI Taxonomy" id="263067"/>
    <lineage>
        <taxon>Bacteria</taxon>
        <taxon>Pseudomonadati</taxon>
        <taxon>Pseudomonadota</taxon>
        <taxon>Betaproteobacteria</taxon>
        <taxon>Burkholderiales</taxon>
        <taxon>Comamonadaceae</taxon>
        <taxon>Malikia</taxon>
    </lineage>
</organism>
<dbReference type="InterPro" id="IPR052383">
    <property type="entry name" value="Anti-sigma-E_RseA-like"/>
</dbReference>
<gene>
    <name evidence="3" type="ORF">C6P64_03975</name>
</gene>
<feature type="region of interest" description="Disordered" evidence="1">
    <location>
        <begin position="1"/>
        <end position="21"/>
    </location>
</feature>
<accession>A0A2S9K7M0</accession>
<evidence type="ECO:0000313" key="3">
    <source>
        <dbReference type="EMBL" id="PRD66456.1"/>
    </source>
</evidence>
<dbReference type="OrthoDB" id="8561243at2"/>
<name>A0A2S9K7M0_9BURK</name>
<dbReference type="PANTHER" id="PTHR38104:SF1">
    <property type="entry name" value="ANTI-SIGMA-E FACTOR RSEA"/>
    <property type="match status" value="1"/>
</dbReference>
<dbReference type="InterPro" id="IPR036147">
    <property type="entry name" value="Anti-sigma_E_RseA_N_sf"/>
</dbReference>
<dbReference type="SUPFAM" id="SSF89069">
    <property type="entry name" value="N-terminal, cytoplasmic domain of anti-sigmaE factor RseA"/>
    <property type="match status" value="1"/>
</dbReference>
<dbReference type="EMBL" id="PVLQ01000012">
    <property type="protein sequence ID" value="PRD66456.1"/>
    <property type="molecule type" value="Genomic_DNA"/>
</dbReference>
<feature type="domain" description="Anti sigma-E protein RseA N-terminal" evidence="2">
    <location>
        <begin position="18"/>
        <end position="96"/>
    </location>
</feature>
<dbReference type="InterPro" id="IPR005572">
    <property type="entry name" value="Anti-sigma_E_RseA_N"/>
</dbReference>
<evidence type="ECO:0000259" key="2">
    <source>
        <dbReference type="Pfam" id="PF03872"/>
    </source>
</evidence>
<dbReference type="GO" id="GO:0016989">
    <property type="term" value="F:sigma factor antagonist activity"/>
    <property type="evidence" value="ECO:0007669"/>
    <property type="project" value="InterPro"/>
</dbReference>
<comment type="caution">
    <text evidence="3">The sequence shown here is derived from an EMBL/GenBank/DDBJ whole genome shotgun (WGS) entry which is preliminary data.</text>
</comment>